<organism evidence="1 2">
    <name type="scientific">Sporanaerobium hydrogeniformans</name>
    <dbReference type="NCBI Taxonomy" id="3072179"/>
    <lineage>
        <taxon>Bacteria</taxon>
        <taxon>Bacillati</taxon>
        <taxon>Bacillota</taxon>
        <taxon>Clostridia</taxon>
        <taxon>Lachnospirales</taxon>
        <taxon>Lachnospiraceae</taxon>
        <taxon>Sporanaerobium</taxon>
    </lineage>
</organism>
<evidence type="ECO:0000313" key="1">
    <source>
        <dbReference type="EMBL" id="PHV70151.1"/>
    </source>
</evidence>
<comment type="caution">
    <text evidence="1">The sequence shown here is derived from an EMBL/GenBank/DDBJ whole genome shotgun (WGS) entry which is preliminary data.</text>
</comment>
<keyword evidence="2" id="KW-1185">Reference proteome</keyword>
<dbReference type="EMBL" id="PEDL01000013">
    <property type="protein sequence ID" value="PHV70151.1"/>
    <property type="molecule type" value="Genomic_DNA"/>
</dbReference>
<protein>
    <submittedName>
        <fullName evidence="1">Glycosyl transferase</fullName>
    </submittedName>
</protein>
<sequence length="333" mass="38409">MPKISIIIPVYNVEKYLKQCIESVLNQSFKEIEILLVNDGSTDKSGDICDEYARKDNRIKVIHKINGGLSDARNVGTLAATGEYLMYLDSDDFWIEGCLEDIQDILLRNPQVEVVLCKFAKYYKKDRIIIKPALYDETRILGRSKEEVLNYLFETEQYEPSASLKVLNREFIIKNNLLFQVGLLSEDIEWNLRMMLAAHSFASYNKAFYMYRQNRVGSISNTGSIKHIANLVAICSLYKKAAEGVGDEQLKINLLDYSAFQMSIALLKFSTLNKEQRAKIEKDINQAKHYLSYAIRGKQKKIHLIYKIIGRKIVLLFKGYYIVNKYLYDIGIS</sequence>
<reference evidence="1" key="1">
    <citation type="submission" date="2017-10" db="EMBL/GenBank/DDBJ databases">
        <title>Genome sequence of cellulolytic Lachnospiraceae bacterium XHS1971 isolated from hotspring sediment.</title>
        <authorList>
            <person name="Vasudevan G."/>
            <person name="Joshi A.J."/>
            <person name="Hivarkar S."/>
            <person name="Lanjekar V.B."/>
            <person name="Dhakephalkar P.K."/>
            <person name="Dagar S."/>
        </authorList>
    </citation>
    <scope>NUCLEOTIDE SEQUENCE</scope>
    <source>
        <strain evidence="1">XHS1971</strain>
    </source>
</reference>
<keyword evidence="1" id="KW-0808">Transferase</keyword>
<gene>
    <name evidence="1" type="ORF">CS063_11785</name>
</gene>
<proteinExistence type="predicted"/>
<dbReference type="Proteomes" id="UP000224460">
    <property type="component" value="Unassembled WGS sequence"/>
</dbReference>
<evidence type="ECO:0000313" key="2">
    <source>
        <dbReference type="Proteomes" id="UP000224460"/>
    </source>
</evidence>
<name>A0AC61DBP1_9FIRM</name>
<accession>A0AC61DBP1</accession>